<sequence length="555" mass="58404">MPYDSPTFARPAWPDLSLVFAPDRVLFRGQGGPVTGHGFLHAAHALASRLPDRPVVIMCREVRAFALLFAATLLRGQHAILSSDRTSAHLGALAARHGAICATIADDPESGHLPEDGLVFPDPFHGTYQPGMASVPNPVLPPDRLAALVFTSGSTGEPVGHVKHWGALVARSVVACGLLDPDPEAASLIGTVPPYHMYGFETLVLQTLHTRVTAITGPDRYPADWQGQFEQAPVPRILITTPLQLRSLARAGLAVPSIRRVVSAAAPLPDDLAAEAERALKTEVMEIYGATEIGSVATRRTLDGPCWRLYDGIVLDVADGHATIAAPGAASHPLSDLVAREGARGFRLLGRVGDVVKLAGKRASLAALNATLLAIDGVEDGAFLAPDEAATGAWARMRAFAVAPGRDPDQLLDALRARIEPAFLPRRVDLVPAMPRNAVGKLTVQALRGLADRTDGAEELGTFSLPPDHPALPGHFPGQPVVPGVLLALGGLACLERAGLSAPGLSVSTVKFVRPVLPGQVVAFSARRAGDTVRLTGRHDGEPVLQAILRQRSGS</sequence>
<dbReference type="InterPro" id="IPR054545">
    <property type="entry name" value="ApeI-like"/>
</dbReference>
<organism evidence="4 5">
    <name type="scientific">Nguyenibacter vanlangensis</name>
    <dbReference type="NCBI Taxonomy" id="1216886"/>
    <lineage>
        <taxon>Bacteria</taxon>
        <taxon>Pseudomonadati</taxon>
        <taxon>Pseudomonadota</taxon>
        <taxon>Alphaproteobacteria</taxon>
        <taxon>Acetobacterales</taxon>
        <taxon>Acetobacteraceae</taxon>
        <taxon>Nguyenibacter</taxon>
    </lineage>
</organism>
<evidence type="ECO:0000259" key="3">
    <source>
        <dbReference type="Pfam" id="PF22818"/>
    </source>
</evidence>
<dbReference type="SUPFAM" id="SSF56801">
    <property type="entry name" value="Acetyl-CoA synthetase-like"/>
    <property type="match status" value="1"/>
</dbReference>
<dbReference type="Pfam" id="PF22818">
    <property type="entry name" value="ApeI-like"/>
    <property type="match status" value="1"/>
</dbReference>
<name>A0A7Y7M4V6_9PROT</name>
<dbReference type="InterPro" id="IPR042099">
    <property type="entry name" value="ANL_N_sf"/>
</dbReference>
<evidence type="ECO:0000313" key="5">
    <source>
        <dbReference type="Proteomes" id="UP000534870"/>
    </source>
</evidence>
<dbReference type="SUPFAM" id="SSF54637">
    <property type="entry name" value="Thioesterase/thiol ester dehydrase-isomerase"/>
    <property type="match status" value="1"/>
</dbReference>
<dbReference type="RefSeq" id="WP_176639136.1">
    <property type="nucleotide sequence ID" value="NZ_JABXXP010000034.1"/>
</dbReference>
<dbReference type="Gene3D" id="3.30.300.30">
    <property type="match status" value="1"/>
</dbReference>
<dbReference type="PANTHER" id="PTHR43767:SF8">
    <property type="entry name" value="LONG-CHAIN-FATTY-ACID--COA LIGASE"/>
    <property type="match status" value="1"/>
</dbReference>
<dbReference type="InterPro" id="IPR045851">
    <property type="entry name" value="AMP-bd_C_sf"/>
</dbReference>
<reference evidence="4 5" key="1">
    <citation type="submission" date="2020-06" db="EMBL/GenBank/DDBJ databases">
        <title>Description of novel acetic acid bacteria.</title>
        <authorList>
            <person name="Sombolestani A."/>
        </authorList>
    </citation>
    <scope>NUCLEOTIDE SEQUENCE [LARGE SCALE GENOMIC DNA]</scope>
    <source>
        <strain evidence="4 5">LMG 31431</strain>
    </source>
</reference>
<dbReference type="GO" id="GO:0016874">
    <property type="term" value="F:ligase activity"/>
    <property type="evidence" value="ECO:0007669"/>
    <property type="project" value="UniProtKB-KW"/>
</dbReference>
<comment type="caution">
    <text evidence="4">The sequence shown here is derived from an EMBL/GenBank/DDBJ whole genome shotgun (WGS) entry which is preliminary data.</text>
</comment>
<dbReference type="Gene3D" id="3.40.50.12780">
    <property type="entry name" value="N-terminal domain of ligase-like"/>
    <property type="match status" value="1"/>
</dbReference>
<evidence type="ECO:0000313" key="4">
    <source>
        <dbReference type="EMBL" id="NVN10357.1"/>
    </source>
</evidence>
<gene>
    <name evidence="4" type="ORF">HUK84_04195</name>
</gene>
<proteinExistence type="predicted"/>
<accession>A0A7Y7M4V6</accession>
<dbReference type="PANTHER" id="PTHR43767">
    <property type="entry name" value="LONG-CHAIN-FATTY-ACID--COA LIGASE"/>
    <property type="match status" value="1"/>
</dbReference>
<dbReference type="Proteomes" id="UP000534870">
    <property type="component" value="Unassembled WGS sequence"/>
</dbReference>
<evidence type="ECO:0000256" key="1">
    <source>
        <dbReference type="ARBA" id="ARBA00022598"/>
    </source>
</evidence>
<keyword evidence="1" id="KW-0436">Ligase</keyword>
<feature type="domain" description="AMP-dependent synthetase/ligase" evidence="2">
    <location>
        <begin position="48"/>
        <end position="302"/>
    </location>
</feature>
<dbReference type="InterPro" id="IPR029069">
    <property type="entry name" value="HotDog_dom_sf"/>
</dbReference>
<dbReference type="Gene3D" id="3.10.129.10">
    <property type="entry name" value="Hotdog Thioesterase"/>
    <property type="match status" value="1"/>
</dbReference>
<evidence type="ECO:0000259" key="2">
    <source>
        <dbReference type="Pfam" id="PF00501"/>
    </source>
</evidence>
<dbReference type="InterPro" id="IPR000873">
    <property type="entry name" value="AMP-dep_synth/lig_dom"/>
</dbReference>
<feature type="domain" description="ApeI dehydratase-like" evidence="3">
    <location>
        <begin position="462"/>
        <end position="529"/>
    </location>
</feature>
<protein>
    <submittedName>
        <fullName evidence="4">AMP-binding protein</fullName>
    </submittedName>
</protein>
<dbReference type="AlphaFoldDB" id="A0A7Y7M4V6"/>
<dbReference type="Pfam" id="PF00501">
    <property type="entry name" value="AMP-binding"/>
    <property type="match status" value="1"/>
</dbReference>
<dbReference type="EMBL" id="JABXXP010000034">
    <property type="protein sequence ID" value="NVN10357.1"/>
    <property type="molecule type" value="Genomic_DNA"/>
</dbReference>
<dbReference type="InterPro" id="IPR050237">
    <property type="entry name" value="ATP-dep_AMP-bd_enzyme"/>
</dbReference>